<dbReference type="EMBL" id="JAYWTM010000015">
    <property type="protein sequence ID" value="MEC5343998.1"/>
    <property type="molecule type" value="Genomic_DNA"/>
</dbReference>
<name>A0ABU6JTH3_9GAMM</name>
<reference evidence="10 11" key="1">
    <citation type="journal article" date="2017" name="Int. J. Syst. Evol. Microbiol.">
        <title>Brenneria populi subsp. brevivirga subsp. nov. isolated from symptomatic bark of Populus x euramericana canker, and description of Brenneria populi subsp. populi subsp. nov.</title>
        <authorList>
            <person name="Zheng M.H."/>
            <person name="Piao C.G."/>
            <person name="Xue H."/>
            <person name="Guo M.W."/>
            <person name="Li Y."/>
        </authorList>
    </citation>
    <scope>NUCLEOTIDE SEQUENCE [LARGE SCALE GENOMIC DNA]</scope>
    <source>
        <strain evidence="10 11">D9-5</strain>
    </source>
</reference>
<keyword evidence="3" id="KW-0410">Iron transport</keyword>
<dbReference type="Proteomes" id="UP001309705">
    <property type="component" value="Unassembled WGS sequence"/>
</dbReference>
<evidence type="ECO:0000256" key="4">
    <source>
        <dbReference type="ARBA" id="ARBA00022741"/>
    </source>
</evidence>
<dbReference type="PROSITE" id="PS50893">
    <property type="entry name" value="ABC_TRANSPORTER_2"/>
    <property type="match status" value="1"/>
</dbReference>
<dbReference type="Gene3D" id="3.40.50.300">
    <property type="entry name" value="P-loop containing nucleotide triphosphate hydrolases"/>
    <property type="match status" value="1"/>
</dbReference>
<dbReference type="InterPro" id="IPR003439">
    <property type="entry name" value="ABC_transporter-like_ATP-bd"/>
</dbReference>
<evidence type="ECO:0000256" key="8">
    <source>
        <dbReference type="ARBA" id="ARBA00023136"/>
    </source>
</evidence>
<dbReference type="InterPro" id="IPR027417">
    <property type="entry name" value="P-loop_NTPase"/>
</dbReference>
<dbReference type="SMART" id="SM00382">
    <property type="entry name" value="AAA"/>
    <property type="match status" value="1"/>
</dbReference>
<dbReference type="PROSITE" id="PS00211">
    <property type="entry name" value="ABC_TRANSPORTER_1"/>
    <property type="match status" value="1"/>
</dbReference>
<dbReference type="Gene3D" id="2.40.50.100">
    <property type="match status" value="1"/>
</dbReference>
<dbReference type="SUPFAM" id="SSF52540">
    <property type="entry name" value="P-loop containing nucleoside triphosphate hydrolases"/>
    <property type="match status" value="1"/>
</dbReference>
<evidence type="ECO:0000256" key="6">
    <source>
        <dbReference type="ARBA" id="ARBA00023004"/>
    </source>
</evidence>
<dbReference type="InterPro" id="IPR015853">
    <property type="entry name" value="ABC_transpr_FbpC"/>
</dbReference>
<dbReference type="SUPFAM" id="SSF50331">
    <property type="entry name" value="MOP-like"/>
    <property type="match status" value="1"/>
</dbReference>
<evidence type="ECO:0000256" key="5">
    <source>
        <dbReference type="ARBA" id="ARBA00022840"/>
    </source>
</evidence>
<dbReference type="GO" id="GO:0005524">
    <property type="term" value="F:ATP binding"/>
    <property type="evidence" value="ECO:0007669"/>
    <property type="project" value="UniProtKB-KW"/>
</dbReference>
<evidence type="ECO:0000256" key="3">
    <source>
        <dbReference type="ARBA" id="ARBA00022496"/>
    </source>
</evidence>
<evidence type="ECO:0000259" key="9">
    <source>
        <dbReference type="PROSITE" id="PS50893"/>
    </source>
</evidence>
<dbReference type="RefSeq" id="WP_327618872.1">
    <property type="nucleotide sequence ID" value="NZ_JAYWTM010000015.1"/>
</dbReference>
<gene>
    <name evidence="10" type="ORF">VSX58_15490</name>
</gene>
<keyword evidence="5 10" id="KW-0067">ATP-binding</keyword>
<dbReference type="InterPro" id="IPR008995">
    <property type="entry name" value="Mo/tungstate-bd_C_term_dom"/>
</dbReference>
<dbReference type="InterPro" id="IPR017871">
    <property type="entry name" value="ABC_transporter-like_CS"/>
</dbReference>
<protein>
    <submittedName>
        <fullName evidence="10">ABC transporter ATP-binding protein</fullName>
    </submittedName>
</protein>
<evidence type="ECO:0000256" key="2">
    <source>
        <dbReference type="ARBA" id="ARBA00022475"/>
    </source>
</evidence>
<feature type="domain" description="ABC transporter" evidence="9">
    <location>
        <begin position="4"/>
        <end position="241"/>
    </location>
</feature>
<keyword evidence="11" id="KW-1185">Reference proteome</keyword>
<dbReference type="PANTHER" id="PTHR42781">
    <property type="entry name" value="SPERMIDINE/PUTRESCINE IMPORT ATP-BINDING PROTEIN POTA"/>
    <property type="match status" value="1"/>
</dbReference>
<dbReference type="PANTHER" id="PTHR42781:SF4">
    <property type="entry name" value="SPERMIDINE_PUTRESCINE IMPORT ATP-BINDING PROTEIN POTA"/>
    <property type="match status" value="1"/>
</dbReference>
<keyword evidence="1" id="KW-0813">Transport</keyword>
<keyword evidence="7" id="KW-0406">Ion transport</keyword>
<evidence type="ECO:0000256" key="7">
    <source>
        <dbReference type="ARBA" id="ARBA00023065"/>
    </source>
</evidence>
<comment type="caution">
    <text evidence="10">The sequence shown here is derived from an EMBL/GenBank/DDBJ whole genome shotgun (WGS) entry which is preliminary data.</text>
</comment>
<dbReference type="CDD" id="cd03259">
    <property type="entry name" value="ABC_Carb_Solutes_like"/>
    <property type="match status" value="1"/>
</dbReference>
<dbReference type="InterPro" id="IPR050093">
    <property type="entry name" value="ABC_SmlMolc_Importer"/>
</dbReference>
<evidence type="ECO:0000256" key="1">
    <source>
        <dbReference type="ARBA" id="ARBA00022448"/>
    </source>
</evidence>
<evidence type="ECO:0000313" key="10">
    <source>
        <dbReference type="EMBL" id="MEC5343998.1"/>
    </source>
</evidence>
<proteinExistence type="predicted"/>
<accession>A0ABU6JTH3</accession>
<keyword evidence="6" id="KW-0408">Iron</keyword>
<organism evidence="10 11">
    <name type="scientific">Brenneria populi</name>
    <dbReference type="NCBI Taxonomy" id="1505588"/>
    <lineage>
        <taxon>Bacteria</taxon>
        <taxon>Pseudomonadati</taxon>
        <taxon>Pseudomonadota</taxon>
        <taxon>Gammaproteobacteria</taxon>
        <taxon>Enterobacterales</taxon>
        <taxon>Pectobacteriaceae</taxon>
        <taxon>Brenneria</taxon>
    </lineage>
</organism>
<sequence length="359" mass="39535">MIELSVENLHLTYGDNPVLKGVSMQLTRGEVVSLLGPSGSGKTTLLRAVAGLEKPTRGRIIIGRNTVFDGGARGEIIPAEERNLGLVFQSYALWPHKTVFENVAYSLRLRKVAAAEIVRRVQTALDQLGLGHLSKRHPHQLSGGQQQRVAIGRALVYNPPVILLDEPLSNLDAKLREEARVFLRELIVKLGLSALLVTHDQNEAMAISDRILLLNNGVIEQQGSPQAMYGSPTTLFSAEFMGSNNRLHGKISEIRDGRAKIEGKDWALWGLAGEGVAIGRQATAVIRVERVRLDEAPAGNQLTLPLLTCMYLGDRWEYLFRTVAEDFAVRAYGAEAREPASYRLSLPQAHLWIFPAAEQ</sequence>
<dbReference type="Pfam" id="PF00005">
    <property type="entry name" value="ABC_tran"/>
    <property type="match status" value="1"/>
</dbReference>
<keyword evidence="4" id="KW-0547">Nucleotide-binding</keyword>
<dbReference type="InterPro" id="IPR003593">
    <property type="entry name" value="AAA+_ATPase"/>
</dbReference>
<evidence type="ECO:0000313" key="11">
    <source>
        <dbReference type="Proteomes" id="UP001309705"/>
    </source>
</evidence>
<keyword evidence="8" id="KW-0472">Membrane</keyword>
<keyword evidence="2" id="KW-1003">Cell membrane</keyword>